<geneLocation type="plasmid" evidence="1 2">
    <name>punmamed3</name>
</geneLocation>
<dbReference type="RefSeq" id="WP_270151833.1">
    <property type="nucleotide sequence ID" value="NZ_CP115452.1"/>
</dbReference>
<reference evidence="1 2" key="1">
    <citation type="submission" date="2022-12" db="EMBL/GenBank/DDBJ databases">
        <title>HUAS 3-15.</title>
        <authorList>
            <person name="Mo P."/>
        </authorList>
    </citation>
    <scope>NUCLEOTIDE SEQUENCE [LARGE SCALE GENOMIC DNA]</scope>
    <source>
        <strain evidence="1 2">HUAS 3-15</strain>
        <plasmid evidence="1 2">punmamed3</plasmid>
    </source>
</reference>
<name>A0ABY7QH79_9ACTN</name>
<dbReference type="Pfam" id="PF22075">
    <property type="entry name" value="DUF6939"/>
    <property type="match status" value="1"/>
</dbReference>
<proteinExistence type="predicted"/>
<evidence type="ECO:0000313" key="1">
    <source>
        <dbReference type="EMBL" id="WBP92120.1"/>
    </source>
</evidence>
<dbReference type="EMBL" id="CP115452">
    <property type="protein sequence ID" value="WBP92120.1"/>
    <property type="molecule type" value="Genomic_DNA"/>
</dbReference>
<gene>
    <name evidence="1" type="ORF">O1G21_40590</name>
</gene>
<keyword evidence="1" id="KW-0614">Plasmid</keyword>
<accession>A0ABY7QH79</accession>
<sequence length="196" mass="22190">MPIRIASRRRGMASLTTEYPGAEIIDVTSKAPDPWVRLSPFYPHGGIPVPYSEGVTSQSVEGIWQALKVFQDADVDPMRLEITMMRGLKRTVRRYGPVQGHRAGLHGDRLLAYETARRRIYLPSYRWILEHCVADLVELLREKEDVVLLDYTTNGDVTDHASPLSHAALIQLHIEGRWPDEDDEAEVSTVTTGWMP</sequence>
<protein>
    <submittedName>
        <fullName evidence="1">Uncharacterized protein</fullName>
    </submittedName>
</protein>
<dbReference type="Proteomes" id="UP001212821">
    <property type="component" value="Plasmid punmamed3"/>
</dbReference>
<organism evidence="1 2">
    <name type="scientific">Kitasatospora cathayae</name>
    <dbReference type="NCBI Taxonomy" id="3004092"/>
    <lineage>
        <taxon>Bacteria</taxon>
        <taxon>Bacillati</taxon>
        <taxon>Actinomycetota</taxon>
        <taxon>Actinomycetes</taxon>
        <taxon>Kitasatosporales</taxon>
        <taxon>Streptomycetaceae</taxon>
        <taxon>Kitasatospora</taxon>
    </lineage>
</organism>
<evidence type="ECO:0000313" key="2">
    <source>
        <dbReference type="Proteomes" id="UP001212821"/>
    </source>
</evidence>
<keyword evidence="2" id="KW-1185">Reference proteome</keyword>
<dbReference type="InterPro" id="IPR054219">
    <property type="entry name" value="DUF6939"/>
</dbReference>